<feature type="domain" description="A-kinase anchor protein 2 C-terminal" evidence="3">
    <location>
        <begin position="227"/>
        <end position="522"/>
    </location>
</feature>
<feature type="compositionally biased region" description="Polar residues" evidence="2">
    <location>
        <begin position="369"/>
        <end position="387"/>
    </location>
</feature>
<dbReference type="PANTHER" id="PTHR18839:SF7">
    <property type="entry name" value="A-KINASE ANCHOR PROTEIN 2 C-TERMINAL DOMAIN-CONTAINING PROTEIN"/>
    <property type="match status" value="1"/>
</dbReference>
<dbReference type="Pfam" id="PF15304">
    <property type="entry name" value="AKAP2_C"/>
    <property type="match status" value="2"/>
</dbReference>
<protein>
    <submittedName>
        <fullName evidence="4">MISP protein</fullName>
    </submittedName>
</protein>
<dbReference type="PANTHER" id="PTHR18839">
    <property type="entry name" value="MITOTIC INTERACTOR AND SUBSTRATE OF PLK1 MISP FAMILY MEMBER"/>
    <property type="match status" value="1"/>
</dbReference>
<sequence>DEEEQEQYRVPPPTISPEKARELEDERRDVIRSQVMRKSSTIAERWSSMDELSSINTGTGDSRHAGSFTSSFAISFDKPSSGRAATPVDPENIDTEQINFSAARQQFLMLEKTNPGSFVSPGQEAMSPKAESMTRVSRQEWPSPEMATKATRGYSNAGASSQSRTDKTVYQVYSVSYKTPGKEEETKISNETPIEREIRMAMEREENLWKERGIQRMTSSSELVEIQTKPLLSMHASPGPGRKGKDKGRASLYVQREIEQETKREEDLKKQGRLLGTYDRGTQQELEERRRVFEQEEAPPQKPPAPRKADEQRNWVNDFVAESPTSRSPHPAEDTRGGRSLPSYAVSTAHVQASQPPFAASEKSRAQPLVSQHVSVSASKWGSTDSQGGRLPGSTPSPAGTTVLPREYFSFSFWKPKVSFVDDMGTQSPLRREDGREEQYKLRTWKPQTSAMIEEEIRSDLQREEELQEQRRQRRQLMDGYSMVGSDGFPQEGSRSRHSSAASGASGSYSVSESPVSTPASHQGGVLGLISSFTPLRVAGPSQGSTETLTPDSARSSPFEERRRRVKEDGKYAGIEPVDKINTEVVESTRVVRHKSAMAQRWEAGQYVRDDD</sequence>
<feature type="compositionally biased region" description="Basic and acidic residues" evidence="2">
    <location>
        <begin position="430"/>
        <end position="441"/>
    </location>
</feature>
<dbReference type="AlphaFoldDB" id="A0A852GNI4"/>
<evidence type="ECO:0000256" key="1">
    <source>
        <dbReference type="ARBA" id="ARBA00023054"/>
    </source>
</evidence>
<dbReference type="InterPro" id="IPR029304">
    <property type="entry name" value="AKAP2_C"/>
</dbReference>
<name>A0A852GNI4_9CHAR</name>
<feature type="region of interest" description="Disordered" evidence="2">
    <location>
        <begin position="225"/>
        <end position="401"/>
    </location>
</feature>
<feature type="region of interest" description="Disordered" evidence="2">
    <location>
        <begin position="1"/>
        <end position="27"/>
    </location>
</feature>
<dbReference type="EMBL" id="WAAC01010610">
    <property type="protein sequence ID" value="NXX02101.1"/>
    <property type="molecule type" value="Genomic_DNA"/>
</dbReference>
<feature type="compositionally biased region" description="Basic and acidic residues" evidence="2">
    <location>
        <begin position="18"/>
        <end position="27"/>
    </location>
</feature>
<keyword evidence="5" id="KW-1185">Reference proteome</keyword>
<dbReference type="InterPro" id="IPR042779">
    <property type="entry name" value="MISP/MISP3-like"/>
</dbReference>
<accession>A0A852GNI4</accession>
<feature type="compositionally biased region" description="Basic and acidic residues" evidence="2">
    <location>
        <begin position="256"/>
        <end position="270"/>
    </location>
</feature>
<dbReference type="Proteomes" id="UP000620207">
    <property type="component" value="Unassembled WGS sequence"/>
</dbReference>
<comment type="caution">
    <text evidence="4">The sequence shown here is derived from an EMBL/GenBank/DDBJ whole genome shotgun (WGS) entry which is preliminary data.</text>
</comment>
<feature type="compositionally biased region" description="Polar residues" evidence="2">
    <location>
        <begin position="153"/>
        <end position="163"/>
    </location>
</feature>
<feature type="non-terminal residue" evidence="4">
    <location>
        <position position="612"/>
    </location>
</feature>
<feature type="region of interest" description="Disordered" evidence="2">
    <location>
        <begin position="114"/>
        <end position="165"/>
    </location>
</feature>
<evidence type="ECO:0000259" key="3">
    <source>
        <dbReference type="Pfam" id="PF15304"/>
    </source>
</evidence>
<evidence type="ECO:0000313" key="5">
    <source>
        <dbReference type="Proteomes" id="UP000620207"/>
    </source>
</evidence>
<evidence type="ECO:0000313" key="4">
    <source>
        <dbReference type="EMBL" id="NXX02101.1"/>
    </source>
</evidence>
<feature type="region of interest" description="Disordered" evidence="2">
    <location>
        <begin position="74"/>
        <end position="94"/>
    </location>
</feature>
<evidence type="ECO:0000256" key="2">
    <source>
        <dbReference type="SAM" id="MobiDB-lite"/>
    </source>
</evidence>
<feature type="domain" description="A-kinase anchor protein 2 C-terminal" evidence="3">
    <location>
        <begin position="561"/>
        <end position="605"/>
    </location>
</feature>
<organism evidence="4 5">
    <name type="scientific">Larus smithsonianus</name>
    <name type="common">American herring gull</name>
    <dbReference type="NCBI Taxonomy" id="243888"/>
    <lineage>
        <taxon>Eukaryota</taxon>
        <taxon>Metazoa</taxon>
        <taxon>Chordata</taxon>
        <taxon>Craniata</taxon>
        <taxon>Vertebrata</taxon>
        <taxon>Euteleostomi</taxon>
        <taxon>Archelosauria</taxon>
        <taxon>Archosauria</taxon>
        <taxon>Dinosauria</taxon>
        <taxon>Saurischia</taxon>
        <taxon>Theropoda</taxon>
        <taxon>Coelurosauria</taxon>
        <taxon>Aves</taxon>
        <taxon>Neognathae</taxon>
        <taxon>Neoaves</taxon>
        <taxon>Charadriiformes</taxon>
        <taxon>Laridae</taxon>
        <taxon>Larus</taxon>
    </lineage>
</organism>
<feature type="compositionally biased region" description="Basic and acidic residues" evidence="2">
    <location>
        <begin position="455"/>
        <end position="471"/>
    </location>
</feature>
<keyword evidence="1" id="KW-0175">Coiled coil</keyword>
<feature type="compositionally biased region" description="Polar residues" evidence="2">
    <location>
        <begin position="345"/>
        <end position="355"/>
    </location>
</feature>
<feature type="non-terminal residue" evidence="4">
    <location>
        <position position="1"/>
    </location>
</feature>
<proteinExistence type="predicted"/>
<reference evidence="4" key="1">
    <citation type="submission" date="2020-02" db="EMBL/GenBank/DDBJ databases">
        <title>Bird 10,000 Genomes (B10K) Project - Family phase.</title>
        <authorList>
            <person name="Zhang G."/>
        </authorList>
    </citation>
    <scope>NUCLEOTIDE SEQUENCE</scope>
    <source>
        <strain evidence="4">B10K-DU-002-28</strain>
        <tissue evidence="4">Muscle</tissue>
    </source>
</reference>
<feature type="compositionally biased region" description="Low complexity" evidence="2">
    <location>
        <begin position="499"/>
        <end position="517"/>
    </location>
</feature>
<feature type="compositionally biased region" description="Basic and acidic residues" evidence="2">
    <location>
        <begin position="558"/>
        <end position="571"/>
    </location>
</feature>
<gene>
    <name evidence="4" type="primary">Misp</name>
    <name evidence="4" type="ORF">LARSMI_R13070</name>
</gene>
<feature type="region of interest" description="Disordered" evidence="2">
    <location>
        <begin position="423"/>
        <end position="571"/>
    </location>
</feature>
<feature type="compositionally biased region" description="Polar residues" evidence="2">
    <location>
        <begin position="542"/>
        <end position="556"/>
    </location>
</feature>